<dbReference type="InterPro" id="IPR045167">
    <property type="entry name" value="Hobbit"/>
</dbReference>
<dbReference type="EMBL" id="QXFX01000013">
    <property type="protein sequence ID" value="KAE9139281.1"/>
    <property type="molecule type" value="Genomic_DNA"/>
</dbReference>
<dbReference type="PANTHER" id="PTHR15678:SF6">
    <property type="entry name" value="BRIDGE-LIKE LIPID TRANSFER PROTEIN FAMILY MEMBER 2"/>
    <property type="match status" value="1"/>
</dbReference>
<sequence length="1708" mass="188383">MALDQSLMDGILIHINKLRLCTSCDFPLQSYVDAIQTSFDPFKQELTAAAVSFWRPQHELFYQFFLRTPVASHQMEIWMRLETVVCECLGNPLESWLERMYPVWIEELAEQELRAHMLDDHVAMLKLTNANLLCDDSYREMTTLLTEKNARMYIQRVKSLSKESPNVDSGYFISAGVGEVNVDISLEEDITKAWGRIQELDEATEALQDSFKRAGHDWNLFVPSFLLFTGVHVKADVNDLTVRMRRFPTPLMSCGGLSVNGQVYLTAFKSHCDETSGNFPFDVMAALRCFVDLTVEISSPVLYFNPGYLYALDELAGFALGMLPLAVLHVDQRYKTSAADIARRLLHGKVAVSVKDAGVRLLCGATSFESGDFLEIIVHQVRVVYTSGSIDIDVTRVTAKIEPGSLSHIAELSHLKLQIWIKWGCLGDPAVHYIYPIEFVGIDNATAAGETFILSLSKSATHSDSHASTPFQTIQATELSIFVSGRICPVDPENGDSSSADGWSKRDMAVRTAVVLYSKNVEWLIGFGRVYQNVPQYPIPRRRDHIIKATLPSVDISNILKGVTVEEFDLIGLDLALYASEKHPVGLRAFLDDKISWSGALLKSSHEVFGVTDSRDDTSTAVRRLSFSIEKSSWVVHDVNVDARDIQVRVCTPESGSRGESLVSVKNVSLIVGGGTERAPTHDNGQMKLHSPPPMKRVTNAQPLAFSQSSSSGVRERPKQSILDFFEIPHENPFTYRESDSDAEGEIDVCEAPVVGSSVEEGDNEVLDEFRRLGFLLGLFSTEVRVTVTMAALASLVDIADTWVQVVVGSLPELYDTAETVTLLEEKEDEIAEAEIVVEGSDPSPKKFTSLAQDPKFSGICLQGGADAPVTRNDSLRFEPTPYSNADTVRPARRKSSKVLSQLEPIRTMEDITSPRAASSKIVQAFIMVKFEDCQISIQDHLNKGSVLLALNAGALQHAVSTDASHERINLNVDGLQVFTALLDVDVKSHAIWLKTLEDGSYSPGSYGLLRQIIAPIPAQVTIWIDKEKAIVKNRVKLDIPSIEVQVNPVSKGILEKISTTATELINTKLAEKKGADHSHLLHGYLREVQHLHQLIALKKQLKWKISALQWRQLCGWDYRMSERAMVAVTAAENARNLAFDIETSPLFRRRKLSSASVSSATTNISMIGSTATNRYEDDQFTGELQKLTQQYEALSEVTRFMANEIKKQLKPSPLPNVDLEFALDRASLTLSGDNVDILRAQMGSLCFKMQLFEDHSGNFALNLQDLSVSNLSPGTPYPDLLLPVYSRTWEGDDMFLRVDAEVAKPVGGITVVQHFEVNVHPIQVCITQEVIMQLVAFFSPSDTASVAKEEQRAEVRSQFLQARTAGSSGSDGSVGSAIIKAVMVAGKAAAHPLGLGRTHRGDCDEEFEPGDRKTKGGGSLHLIPEDPSQWIAKLANLSESNELPLFGSTDDTDQHHTESAEREISEMKDRAKNILFKRIRLGAIEVVLTYKNKRSSLGNSSTPHLHLPHATQPQALEDMRGFEVKTHALVYCDKTCSPLDLVMRMRRDILLDVLSQVGRNFTNIGNFLRDQFDPSRWAAFDALAPLKSLSTTVSSLTAIGPSHAGAVMPLAAQPEGGRNTSTDTKAKNAEDTSSTTTTPTPLRPTELLQAPSNPDTFSDHYDADSSTPNTPTSADAAHPKQVKAKRSLAKLFSRKKSSSSLPSPSTQ</sequence>
<organism evidence="2 3">
    <name type="scientific">Phytophthora fragariae</name>
    <dbReference type="NCBI Taxonomy" id="53985"/>
    <lineage>
        <taxon>Eukaryota</taxon>
        <taxon>Sar</taxon>
        <taxon>Stramenopiles</taxon>
        <taxon>Oomycota</taxon>
        <taxon>Peronosporomycetes</taxon>
        <taxon>Peronosporales</taxon>
        <taxon>Peronosporaceae</taxon>
        <taxon>Phytophthora</taxon>
    </lineage>
</organism>
<feature type="compositionally biased region" description="Low complexity" evidence="1">
    <location>
        <begin position="1699"/>
        <end position="1708"/>
    </location>
</feature>
<evidence type="ECO:0000256" key="1">
    <source>
        <dbReference type="SAM" id="MobiDB-lite"/>
    </source>
</evidence>
<name>A0A6G0M3Z4_9STRA</name>
<reference evidence="2 3" key="1">
    <citation type="submission" date="2018-09" db="EMBL/GenBank/DDBJ databases">
        <title>Genomic investigation of the strawberry pathogen Phytophthora fragariae indicates pathogenicity is determined by transcriptional variation in three key races.</title>
        <authorList>
            <person name="Adams T.M."/>
            <person name="Armitage A.D."/>
            <person name="Sobczyk M.K."/>
            <person name="Bates H.J."/>
            <person name="Dunwell J.M."/>
            <person name="Nellist C.F."/>
            <person name="Harrison R.J."/>
        </authorList>
    </citation>
    <scope>NUCLEOTIDE SEQUENCE [LARGE SCALE GENOMIC DNA]</scope>
    <source>
        <strain evidence="2 3">ONT-3</strain>
    </source>
</reference>
<proteinExistence type="predicted"/>
<feature type="compositionally biased region" description="Basic residues" evidence="1">
    <location>
        <begin position="1681"/>
        <end position="1698"/>
    </location>
</feature>
<dbReference type="PANTHER" id="PTHR15678">
    <property type="entry name" value="ANTIGEN MLAA-22-RELATED"/>
    <property type="match status" value="1"/>
</dbReference>
<gene>
    <name evidence="2" type="ORF">PF010_g641</name>
</gene>
<protein>
    <submittedName>
        <fullName evidence="2">Uncharacterized protein</fullName>
    </submittedName>
</protein>
<feature type="region of interest" description="Disordered" evidence="1">
    <location>
        <begin position="1613"/>
        <end position="1708"/>
    </location>
</feature>
<evidence type="ECO:0000313" key="2">
    <source>
        <dbReference type="EMBL" id="KAE9139281.1"/>
    </source>
</evidence>
<feature type="compositionally biased region" description="Polar residues" evidence="1">
    <location>
        <begin position="1665"/>
        <end position="1674"/>
    </location>
</feature>
<accession>A0A6G0M3Z4</accession>
<comment type="caution">
    <text evidence="2">The sequence shown here is derived from an EMBL/GenBank/DDBJ whole genome shotgun (WGS) entry which is preliminary data.</text>
</comment>
<evidence type="ECO:0000313" key="3">
    <source>
        <dbReference type="Proteomes" id="UP000488956"/>
    </source>
</evidence>
<feature type="region of interest" description="Disordered" evidence="1">
    <location>
        <begin position="871"/>
        <end position="891"/>
    </location>
</feature>
<dbReference type="Proteomes" id="UP000488956">
    <property type="component" value="Unassembled WGS sequence"/>
</dbReference>
<dbReference type="Pfam" id="PF10344">
    <property type="entry name" value="Hobbit"/>
    <property type="match status" value="1"/>
</dbReference>